<evidence type="ECO:0000256" key="3">
    <source>
        <dbReference type="ARBA" id="ARBA00022692"/>
    </source>
</evidence>
<keyword evidence="3 6" id="KW-0812">Transmembrane</keyword>
<comment type="subcellular location">
    <subcellularLocation>
        <location evidence="1">Cell membrane</location>
        <topology evidence="1">Multi-pass membrane protein</topology>
    </subcellularLocation>
</comment>
<evidence type="ECO:0000313" key="8">
    <source>
        <dbReference type="EMBL" id="EON30507.1"/>
    </source>
</evidence>
<evidence type="ECO:0000256" key="1">
    <source>
        <dbReference type="ARBA" id="ARBA00004651"/>
    </source>
</evidence>
<proteinExistence type="predicted"/>
<evidence type="ECO:0000256" key="6">
    <source>
        <dbReference type="SAM" id="Phobius"/>
    </source>
</evidence>
<evidence type="ECO:0000256" key="2">
    <source>
        <dbReference type="ARBA" id="ARBA00022475"/>
    </source>
</evidence>
<keyword evidence="2" id="KW-1003">Cell membrane</keyword>
<feature type="transmembrane region" description="Helical" evidence="6">
    <location>
        <begin position="40"/>
        <end position="61"/>
    </location>
</feature>
<dbReference type="PATRIC" id="fig|1316928.3.peg.4519"/>
<gene>
    <name evidence="8" type="ORF">GTC6_22337</name>
</gene>
<dbReference type="EMBL" id="AQPW01000052">
    <property type="protein sequence ID" value="EON30507.1"/>
    <property type="molecule type" value="Genomic_DNA"/>
</dbReference>
<evidence type="ECO:0000313" key="9">
    <source>
        <dbReference type="Proteomes" id="UP000013569"/>
    </source>
</evidence>
<dbReference type="InterPro" id="IPR027379">
    <property type="entry name" value="CLS_N"/>
</dbReference>
<dbReference type="Pfam" id="PF13396">
    <property type="entry name" value="PLDc_N"/>
    <property type="match status" value="1"/>
</dbReference>
<name>R7Y3D8_9ACTN</name>
<feature type="domain" description="Cardiolipin synthase N-terminal" evidence="7">
    <location>
        <begin position="51"/>
        <end position="96"/>
    </location>
</feature>
<comment type="caution">
    <text evidence="8">The sequence shown here is derived from an EMBL/GenBank/DDBJ whole genome shotgun (WGS) entry which is preliminary data.</text>
</comment>
<keyword evidence="5 6" id="KW-0472">Membrane</keyword>
<reference evidence="8 9" key="1">
    <citation type="journal article" date="2013" name="Genome Announc.">
        <title>Draft Genome Sequence of a Benzothiophene-Desulfurizing Bacterium, Gordona terrae Strain C-6.</title>
        <authorList>
            <person name="Wang W."/>
            <person name="Ma T."/>
            <person name="Ren Y."/>
            <person name="Li G."/>
        </authorList>
    </citation>
    <scope>NUCLEOTIDE SEQUENCE [LARGE SCALE GENOMIC DNA]</scope>
    <source>
        <strain evidence="8 9">C-6</strain>
    </source>
</reference>
<evidence type="ECO:0000256" key="5">
    <source>
        <dbReference type="ARBA" id="ARBA00023136"/>
    </source>
</evidence>
<feature type="transmembrane region" description="Helical" evidence="6">
    <location>
        <begin position="76"/>
        <end position="96"/>
    </location>
</feature>
<dbReference type="AlphaFoldDB" id="R7Y3D8"/>
<protein>
    <recommendedName>
        <fullName evidence="7">Cardiolipin synthase N-terminal domain-containing protein</fullName>
    </recommendedName>
</protein>
<dbReference type="Proteomes" id="UP000013569">
    <property type="component" value="Unassembled WGS sequence"/>
</dbReference>
<accession>R7Y3D8</accession>
<evidence type="ECO:0000256" key="4">
    <source>
        <dbReference type="ARBA" id="ARBA00022989"/>
    </source>
</evidence>
<organism evidence="8 9">
    <name type="scientific">Gordonia terrae C-6</name>
    <dbReference type="NCBI Taxonomy" id="1316928"/>
    <lineage>
        <taxon>Bacteria</taxon>
        <taxon>Bacillati</taxon>
        <taxon>Actinomycetota</taxon>
        <taxon>Actinomycetes</taxon>
        <taxon>Mycobacteriales</taxon>
        <taxon>Gordoniaceae</taxon>
        <taxon>Gordonia</taxon>
    </lineage>
</organism>
<sequence length="161" mass="17863">MSVEVAGITLCDALIGNPLSGNKILLDKGDTPMWDSFWDFIWYTIVIFAFVAYLIVLWHIISDLFRDKAASGWQKAAWVVFLIIFPYITAIVYLLAKGKGMAERQREAYSEAKQASDEYIRSVAGATPTQQIADAKNLLDSGAITPQEFEHLKSKALGTAV</sequence>
<evidence type="ECO:0000259" key="7">
    <source>
        <dbReference type="Pfam" id="PF13396"/>
    </source>
</evidence>
<keyword evidence="4 6" id="KW-1133">Transmembrane helix</keyword>
<dbReference type="GO" id="GO:0005886">
    <property type="term" value="C:plasma membrane"/>
    <property type="evidence" value="ECO:0007669"/>
    <property type="project" value="UniProtKB-SubCell"/>
</dbReference>